<evidence type="ECO:0000256" key="13">
    <source>
        <dbReference type="ARBA" id="ARBA00022840"/>
    </source>
</evidence>
<evidence type="ECO:0000256" key="12">
    <source>
        <dbReference type="ARBA" id="ARBA00022777"/>
    </source>
</evidence>
<comment type="similarity">
    <text evidence="4">Belongs to the protein kinase superfamily. CMGC Ser/Thr protein kinase family. CDC2/CDKX subfamily.</text>
</comment>
<keyword evidence="16" id="KW-0966">Cell projection</keyword>
<evidence type="ECO:0000256" key="16">
    <source>
        <dbReference type="ARBA" id="ARBA00023273"/>
    </source>
</evidence>
<comment type="caution">
    <text evidence="26">The sequence shown here is derived from an EMBL/GenBank/DDBJ whole genome shotgun (WGS) entry which is preliminary data.</text>
</comment>
<dbReference type="InterPro" id="IPR011009">
    <property type="entry name" value="Kinase-like_dom_sf"/>
</dbReference>
<evidence type="ECO:0000256" key="18">
    <source>
        <dbReference type="ARBA" id="ARBA00035711"/>
    </source>
</evidence>
<evidence type="ECO:0000256" key="20">
    <source>
        <dbReference type="ARBA" id="ARBA00035723"/>
    </source>
</evidence>
<dbReference type="SUPFAM" id="SSF56112">
    <property type="entry name" value="Protein kinase-like (PK-like)"/>
    <property type="match status" value="1"/>
</dbReference>
<dbReference type="PANTHER" id="PTHR24056:SF171">
    <property type="entry name" value="CYCLIN-DEPENDENT KINASE 20"/>
    <property type="match status" value="1"/>
</dbReference>
<keyword evidence="8 24" id="KW-0723">Serine/threonine-protein kinase</keyword>
<keyword evidence="27" id="KW-1185">Reference proteome</keyword>
<evidence type="ECO:0000256" key="7">
    <source>
        <dbReference type="ARBA" id="ARBA00022490"/>
    </source>
</evidence>
<evidence type="ECO:0000256" key="8">
    <source>
        <dbReference type="ARBA" id="ARBA00022527"/>
    </source>
</evidence>
<organism evidence="26 27">
    <name type="scientific">Asbolus verrucosus</name>
    <name type="common">Desert ironclad beetle</name>
    <dbReference type="NCBI Taxonomy" id="1661398"/>
    <lineage>
        <taxon>Eukaryota</taxon>
        <taxon>Metazoa</taxon>
        <taxon>Ecdysozoa</taxon>
        <taxon>Arthropoda</taxon>
        <taxon>Hexapoda</taxon>
        <taxon>Insecta</taxon>
        <taxon>Pterygota</taxon>
        <taxon>Neoptera</taxon>
        <taxon>Endopterygota</taxon>
        <taxon>Coleoptera</taxon>
        <taxon>Polyphaga</taxon>
        <taxon>Cucujiformia</taxon>
        <taxon>Tenebrionidae</taxon>
        <taxon>Pimeliinae</taxon>
        <taxon>Asbolus</taxon>
    </lineage>
</organism>
<dbReference type="AlphaFoldDB" id="A0A482VYL1"/>
<keyword evidence="13 23" id="KW-0067">ATP-binding</keyword>
<proteinExistence type="inferred from homology"/>
<reference evidence="26 27" key="1">
    <citation type="submission" date="2017-03" db="EMBL/GenBank/DDBJ databases">
        <title>Genome of the blue death feigning beetle - Asbolus verrucosus.</title>
        <authorList>
            <person name="Rider S.D."/>
        </authorList>
    </citation>
    <scope>NUCLEOTIDE SEQUENCE [LARGE SCALE GENOMIC DNA]</scope>
    <source>
        <strain evidence="26">Butters</strain>
        <tissue evidence="26">Head and leg muscle</tissue>
    </source>
</reference>
<dbReference type="GO" id="GO:0051301">
    <property type="term" value="P:cell division"/>
    <property type="evidence" value="ECO:0007669"/>
    <property type="project" value="UniProtKB-KW"/>
</dbReference>
<dbReference type="OrthoDB" id="63265at2759"/>
<dbReference type="Gene3D" id="3.30.200.20">
    <property type="entry name" value="Phosphorylase Kinase, domain 1"/>
    <property type="match status" value="1"/>
</dbReference>
<dbReference type="EC" id="2.7.11.22" evidence="5"/>
<feature type="domain" description="Protein kinase" evidence="25">
    <location>
        <begin position="4"/>
        <end position="263"/>
    </location>
</feature>
<sequence length="263" mass="29635">MENYKLLGRIGKGAHGLVFKALDIQNNRTVALKQIAVVNINNGIPKNTMREICVLRALQSKNIVKLIDIFNVESAVLIVMEHLQRSLAEVLKDIEKPLSIPQIKTYTKMILMGVDAMHSNHIMHRDLKPANLLIDDDGVLKIADFGLSRIYNKNKDRQYTHQVGTRWYRAPELLYGSQKYTPAVDMWAVGCILAEMIDKQPLFPGETDIAQLAIVLATLGTPNEEVWPGLTTLPDYNKIAFTYSEGQTWEAKFPDCDPCTVDL</sequence>
<evidence type="ECO:0000256" key="1">
    <source>
        <dbReference type="ARBA" id="ARBA00004123"/>
    </source>
</evidence>
<dbReference type="CDD" id="cd07832">
    <property type="entry name" value="STKc_CCRK"/>
    <property type="match status" value="1"/>
</dbReference>
<keyword evidence="7" id="KW-0963">Cytoplasm</keyword>
<evidence type="ECO:0000256" key="23">
    <source>
        <dbReference type="PROSITE-ProRule" id="PRU10141"/>
    </source>
</evidence>
<dbReference type="InterPro" id="IPR017441">
    <property type="entry name" value="Protein_kinase_ATP_BS"/>
</dbReference>
<dbReference type="Proteomes" id="UP000292052">
    <property type="component" value="Unassembled WGS sequence"/>
</dbReference>
<keyword evidence="17" id="KW-0131">Cell cycle</keyword>
<comment type="subcellular location">
    <subcellularLocation>
        <location evidence="2">Cell projection</location>
        <location evidence="2">Cilium</location>
    </subcellularLocation>
    <subcellularLocation>
        <location evidence="3">Cytoplasm</location>
    </subcellularLocation>
    <subcellularLocation>
        <location evidence="1">Nucleus</location>
    </subcellularLocation>
</comment>
<dbReference type="FunFam" id="1.10.510.10:FF:000624">
    <property type="entry name" value="Mitogen-activated protein kinase"/>
    <property type="match status" value="1"/>
</dbReference>
<dbReference type="GO" id="GO:0005929">
    <property type="term" value="C:cilium"/>
    <property type="evidence" value="ECO:0007669"/>
    <property type="project" value="UniProtKB-SubCell"/>
</dbReference>
<evidence type="ECO:0000259" key="25">
    <source>
        <dbReference type="PROSITE" id="PS50011"/>
    </source>
</evidence>
<dbReference type="PROSITE" id="PS00107">
    <property type="entry name" value="PROTEIN_KINASE_ATP"/>
    <property type="match status" value="1"/>
</dbReference>
<evidence type="ECO:0000256" key="10">
    <source>
        <dbReference type="ARBA" id="ARBA00022679"/>
    </source>
</evidence>
<evidence type="ECO:0000256" key="22">
    <source>
        <dbReference type="ARBA" id="ARBA00048367"/>
    </source>
</evidence>
<evidence type="ECO:0000256" key="21">
    <source>
        <dbReference type="ARBA" id="ARBA00047811"/>
    </source>
</evidence>
<keyword evidence="9" id="KW-0132">Cell division</keyword>
<evidence type="ECO:0000256" key="4">
    <source>
        <dbReference type="ARBA" id="ARBA00006485"/>
    </source>
</evidence>
<keyword evidence="10" id="KW-0808">Transferase</keyword>
<dbReference type="PROSITE" id="PS00108">
    <property type="entry name" value="PROTEIN_KINASE_ST"/>
    <property type="match status" value="1"/>
</dbReference>
<evidence type="ECO:0000256" key="14">
    <source>
        <dbReference type="ARBA" id="ARBA00023069"/>
    </source>
</evidence>
<name>A0A482VYL1_ASBVE</name>
<dbReference type="InterPro" id="IPR048002">
    <property type="entry name" value="CDK20-like_STKc"/>
</dbReference>
<evidence type="ECO:0000256" key="3">
    <source>
        <dbReference type="ARBA" id="ARBA00004496"/>
    </source>
</evidence>
<dbReference type="SMART" id="SM00220">
    <property type="entry name" value="S_TKc"/>
    <property type="match status" value="1"/>
</dbReference>
<evidence type="ECO:0000256" key="17">
    <source>
        <dbReference type="ARBA" id="ARBA00023306"/>
    </source>
</evidence>
<evidence type="ECO:0000256" key="5">
    <source>
        <dbReference type="ARBA" id="ARBA00012425"/>
    </source>
</evidence>
<evidence type="ECO:0000313" key="26">
    <source>
        <dbReference type="EMBL" id="RZC37864.1"/>
    </source>
</evidence>
<evidence type="ECO:0000256" key="6">
    <source>
        <dbReference type="ARBA" id="ARBA00022473"/>
    </source>
</evidence>
<keyword evidence="15" id="KW-0539">Nucleus</keyword>
<dbReference type="GO" id="GO:0005524">
    <property type="term" value="F:ATP binding"/>
    <property type="evidence" value="ECO:0007669"/>
    <property type="project" value="UniProtKB-UniRule"/>
</dbReference>
<dbReference type="PANTHER" id="PTHR24056">
    <property type="entry name" value="CELL DIVISION PROTEIN KINASE"/>
    <property type="match status" value="1"/>
</dbReference>
<keyword evidence="6" id="KW-0217">Developmental protein</keyword>
<evidence type="ECO:0000256" key="11">
    <source>
        <dbReference type="ARBA" id="ARBA00022741"/>
    </source>
</evidence>
<comment type="catalytic activity">
    <reaction evidence="21">
        <text>L-threonyl-[protein] + ATP = O-phospho-L-threonyl-[protein] + ADP + H(+)</text>
        <dbReference type="Rhea" id="RHEA:46608"/>
        <dbReference type="Rhea" id="RHEA-COMP:11060"/>
        <dbReference type="Rhea" id="RHEA-COMP:11605"/>
        <dbReference type="ChEBI" id="CHEBI:15378"/>
        <dbReference type="ChEBI" id="CHEBI:30013"/>
        <dbReference type="ChEBI" id="CHEBI:30616"/>
        <dbReference type="ChEBI" id="CHEBI:61977"/>
        <dbReference type="ChEBI" id="CHEBI:456216"/>
        <dbReference type="EC" id="2.7.11.22"/>
    </reaction>
</comment>
<keyword evidence="12 26" id="KW-0418">Kinase</keyword>
<keyword evidence="11 23" id="KW-0547">Nucleotide-binding</keyword>
<dbReference type="FunFam" id="3.30.200.20:FF:000579">
    <property type="entry name" value="cyclin-dependent kinase 20"/>
    <property type="match status" value="1"/>
</dbReference>
<evidence type="ECO:0000256" key="2">
    <source>
        <dbReference type="ARBA" id="ARBA00004138"/>
    </source>
</evidence>
<dbReference type="EMBL" id="QDEB01048518">
    <property type="protein sequence ID" value="RZC37864.1"/>
    <property type="molecule type" value="Genomic_DNA"/>
</dbReference>
<evidence type="ECO:0000256" key="15">
    <source>
        <dbReference type="ARBA" id="ARBA00023242"/>
    </source>
</evidence>
<feature type="non-terminal residue" evidence="26">
    <location>
        <position position="263"/>
    </location>
</feature>
<evidence type="ECO:0000256" key="24">
    <source>
        <dbReference type="RuleBase" id="RU000304"/>
    </source>
</evidence>
<keyword evidence="14" id="KW-0969">Cilium</keyword>
<protein>
    <recommendedName>
        <fullName evidence="18">Cyclin-dependent kinase 20</fullName>
        <ecNumber evidence="5">2.7.11.22</ecNumber>
    </recommendedName>
    <alternativeName>
        <fullName evidence="19">Cell cycle-related kinase</fullName>
    </alternativeName>
    <alternativeName>
        <fullName evidence="20">Cell division protein kinase 20</fullName>
    </alternativeName>
</protein>
<dbReference type="InterPro" id="IPR008271">
    <property type="entry name" value="Ser/Thr_kinase_AS"/>
</dbReference>
<dbReference type="InterPro" id="IPR000719">
    <property type="entry name" value="Prot_kinase_dom"/>
</dbReference>
<dbReference type="GO" id="GO:0005634">
    <property type="term" value="C:nucleus"/>
    <property type="evidence" value="ECO:0007669"/>
    <property type="project" value="UniProtKB-SubCell"/>
</dbReference>
<dbReference type="Pfam" id="PF00069">
    <property type="entry name" value="Pkinase"/>
    <property type="match status" value="1"/>
</dbReference>
<evidence type="ECO:0000313" key="27">
    <source>
        <dbReference type="Proteomes" id="UP000292052"/>
    </source>
</evidence>
<dbReference type="Gene3D" id="1.10.510.10">
    <property type="entry name" value="Transferase(Phosphotransferase) domain 1"/>
    <property type="match status" value="1"/>
</dbReference>
<dbReference type="InterPro" id="IPR050108">
    <property type="entry name" value="CDK"/>
</dbReference>
<dbReference type="GO" id="GO:0005737">
    <property type="term" value="C:cytoplasm"/>
    <property type="evidence" value="ECO:0007669"/>
    <property type="project" value="UniProtKB-SubCell"/>
</dbReference>
<feature type="binding site" evidence="23">
    <location>
        <position position="33"/>
    </location>
    <ligand>
        <name>ATP</name>
        <dbReference type="ChEBI" id="CHEBI:30616"/>
    </ligand>
</feature>
<dbReference type="PROSITE" id="PS50011">
    <property type="entry name" value="PROTEIN_KINASE_DOM"/>
    <property type="match status" value="1"/>
</dbReference>
<accession>A0A482VYL1</accession>
<gene>
    <name evidence="26" type="ORF">BDFB_004725</name>
</gene>
<evidence type="ECO:0000256" key="19">
    <source>
        <dbReference type="ARBA" id="ARBA00035720"/>
    </source>
</evidence>
<evidence type="ECO:0000256" key="9">
    <source>
        <dbReference type="ARBA" id="ARBA00022618"/>
    </source>
</evidence>
<comment type="catalytic activity">
    <reaction evidence="22">
        <text>L-seryl-[protein] + ATP = O-phospho-L-seryl-[protein] + ADP + H(+)</text>
        <dbReference type="Rhea" id="RHEA:17989"/>
        <dbReference type="Rhea" id="RHEA-COMP:9863"/>
        <dbReference type="Rhea" id="RHEA-COMP:11604"/>
        <dbReference type="ChEBI" id="CHEBI:15378"/>
        <dbReference type="ChEBI" id="CHEBI:29999"/>
        <dbReference type="ChEBI" id="CHEBI:30616"/>
        <dbReference type="ChEBI" id="CHEBI:83421"/>
        <dbReference type="ChEBI" id="CHEBI:456216"/>
        <dbReference type="EC" id="2.7.11.22"/>
    </reaction>
</comment>
<dbReference type="STRING" id="1661398.A0A482VYL1"/>
<dbReference type="GO" id="GO:0004693">
    <property type="term" value="F:cyclin-dependent protein serine/threonine kinase activity"/>
    <property type="evidence" value="ECO:0007669"/>
    <property type="project" value="UniProtKB-EC"/>
</dbReference>